<dbReference type="InterPro" id="IPR051238">
    <property type="entry name" value="GDSL_esterase/lipase"/>
</dbReference>
<dbReference type="EMBL" id="JANJYJ010000006">
    <property type="protein sequence ID" value="KAK3206825.1"/>
    <property type="molecule type" value="Genomic_DNA"/>
</dbReference>
<evidence type="ECO:0000256" key="1">
    <source>
        <dbReference type="ARBA" id="ARBA00004613"/>
    </source>
</evidence>
<keyword evidence="3" id="KW-0964">Secreted</keyword>
<evidence type="ECO:0000256" key="3">
    <source>
        <dbReference type="ARBA" id="ARBA00022525"/>
    </source>
</evidence>
<evidence type="ECO:0000313" key="8">
    <source>
        <dbReference type="EMBL" id="KAK3206825.1"/>
    </source>
</evidence>
<evidence type="ECO:0000256" key="6">
    <source>
        <dbReference type="ARBA" id="ARBA00022963"/>
    </source>
</evidence>
<reference evidence="8" key="1">
    <citation type="journal article" date="2023" name="Plant J.">
        <title>Genome sequences and population genomics provide insights into the demographic history, inbreeding, and mutation load of two 'living fossil' tree species of Dipteronia.</title>
        <authorList>
            <person name="Feng Y."/>
            <person name="Comes H.P."/>
            <person name="Chen J."/>
            <person name="Zhu S."/>
            <person name="Lu R."/>
            <person name="Zhang X."/>
            <person name="Li P."/>
            <person name="Qiu J."/>
            <person name="Olsen K.M."/>
            <person name="Qiu Y."/>
        </authorList>
    </citation>
    <scope>NUCLEOTIDE SEQUENCE</scope>
    <source>
        <strain evidence="8">NBL</strain>
    </source>
</reference>
<dbReference type="InterPro" id="IPR036514">
    <property type="entry name" value="SGNH_hydro_sf"/>
</dbReference>
<comment type="subcellular location">
    <subcellularLocation>
        <location evidence="1">Secreted</location>
    </subcellularLocation>
</comment>
<evidence type="ECO:0000256" key="4">
    <source>
        <dbReference type="ARBA" id="ARBA00022729"/>
    </source>
</evidence>
<organism evidence="8 9">
    <name type="scientific">Dipteronia sinensis</name>
    <dbReference type="NCBI Taxonomy" id="43782"/>
    <lineage>
        <taxon>Eukaryota</taxon>
        <taxon>Viridiplantae</taxon>
        <taxon>Streptophyta</taxon>
        <taxon>Embryophyta</taxon>
        <taxon>Tracheophyta</taxon>
        <taxon>Spermatophyta</taxon>
        <taxon>Magnoliopsida</taxon>
        <taxon>eudicotyledons</taxon>
        <taxon>Gunneridae</taxon>
        <taxon>Pentapetalae</taxon>
        <taxon>rosids</taxon>
        <taxon>malvids</taxon>
        <taxon>Sapindales</taxon>
        <taxon>Sapindaceae</taxon>
        <taxon>Hippocastanoideae</taxon>
        <taxon>Acereae</taxon>
        <taxon>Dipteronia</taxon>
    </lineage>
</organism>
<evidence type="ECO:0008006" key="10">
    <source>
        <dbReference type="Google" id="ProtNLM"/>
    </source>
</evidence>
<dbReference type="Gene3D" id="3.40.50.1110">
    <property type="entry name" value="SGNH hydrolase"/>
    <property type="match status" value="1"/>
</dbReference>
<evidence type="ECO:0000256" key="7">
    <source>
        <dbReference type="ARBA" id="ARBA00023098"/>
    </source>
</evidence>
<name>A0AAE0AAA2_9ROSI</name>
<dbReference type="PANTHER" id="PTHR45650">
    <property type="entry name" value="GDSL-LIKE LIPASE/ACYLHYDROLASE-RELATED"/>
    <property type="match status" value="1"/>
</dbReference>
<dbReference type="GO" id="GO:0016042">
    <property type="term" value="P:lipid catabolic process"/>
    <property type="evidence" value="ECO:0007669"/>
    <property type="project" value="UniProtKB-KW"/>
</dbReference>
<keyword evidence="7" id="KW-0443">Lipid metabolism</keyword>
<keyword evidence="5" id="KW-0378">Hydrolase</keyword>
<dbReference type="GO" id="GO:0016788">
    <property type="term" value="F:hydrolase activity, acting on ester bonds"/>
    <property type="evidence" value="ECO:0007669"/>
    <property type="project" value="InterPro"/>
</dbReference>
<keyword evidence="4" id="KW-0732">Signal</keyword>
<accession>A0AAE0AAA2</accession>
<keyword evidence="9" id="KW-1185">Reference proteome</keyword>
<proteinExistence type="inferred from homology"/>
<comment type="caution">
    <text evidence="8">The sequence shown here is derived from an EMBL/GenBank/DDBJ whole genome shotgun (WGS) entry which is preliminary data.</text>
</comment>
<dbReference type="Proteomes" id="UP001281410">
    <property type="component" value="Unassembled WGS sequence"/>
</dbReference>
<protein>
    <recommendedName>
        <fullName evidence="10">GDSL esterase/lipase</fullName>
    </recommendedName>
</protein>
<keyword evidence="6" id="KW-0442">Lipid degradation</keyword>
<dbReference type="GO" id="GO:0005576">
    <property type="term" value="C:extracellular region"/>
    <property type="evidence" value="ECO:0007669"/>
    <property type="project" value="UniProtKB-SubCell"/>
</dbReference>
<dbReference type="InterPro" id="IPR001087">
    <property type="entry name" value="GDSL"/>
</dbReference>
<dbReference type="PANTHER" id="PTHR45650:SF24">
    <property type="entry name" value="GDSL ESTERASE_LIPASE 7-LIKE"/>
    <property type="match status" value="1"/>
</dbReference>
<comment type="similarity">
    <text evidence="2">Belongs to the 'GDSL' lipolytic enzyme family.</text>
</comment>
<dbReference type="AlphaFoldDB" id="A0AAE0AAA2"/>
<evidence type="ECO:0000256" key="2">
    <source>
        <dbReference type="ARBA" id="ARBA00008668"/>
    </source>
</evidence>
<dbReference type="Pfam" id="PF00657">
    <property type="entry name" value="Lipase_GDSL"/>
    <property type="match status" value="1"/>
</dbReference>
<evidence type="ECO:0000313" key="9">
    <source>
        <dbReference type="Proteomes" id="UP001281410"/>
    </source>
</evidence>
<evidence type="ECO:0000256" key="5">
    <source>
        <dbReference type="ARBA" id="ARBA00022801"/>
    </source>
</evidence>
<gene>
    <name evidence="8" type="ORF">Dsin_020871</name>
</gene>
<sequence>MELTASVNGACEWPEKSAFSSFNWRVLSASFLRMWSCSRLTPRCTGSTFLGGLSLEVSEHSYCCFPCWVYGWCLVDRSGIGTMVLGVSGNMNRCTSVLRYHGTELGDDIKFDVPALYVFGDSTVDCGNNNFLPSPSKANNPPFGVDFTDGKPTGRFSNGRIEANFNAQVAGLPFPPPCLGLSKEEHKTLRTGVNYGSSSCGVLPDTGKFLGTCRTFDKQTSLFETTMKNWQPLFDSPKTMADYLSKSLFFICMGNADISTGYDLLDNTTK</sequence>